<accession>A0ABY3XJT5</accession>
<gene>
    <name evidence="1" type="ORF">MOV92_11865</name>
</gene>
<evidence type="ECO:0000313" key="2">
    <source>
        <dbReference type="Proteomes" id="UP000829194"/>
    </source>
</evidence>
<name>A0ABY3XJT5_9GAMM</name>
<dbReference type="Proteomes" id="UP000829194">
    <property type="component" value="Chromosome"/>
</dbReference>
<evidence type="ECO:0000313" key="1">
    <source>
        <dbReference type="EMBL" id="UNP31898.1"/>
    </source>
</evidence>
<reference evidence="1 2" key="1">
    <citation type="submission" date="2022-03" db="EMBL/GenBank/DDBJ databases">
        <title>Complete genome sequence of Lysobacter capsici VKM B-2533 and Lysobacter gummosus 10.1.1, promising sources of lytic agents.</title>
        <authorList>
            <person name="Tarlachkov S.V."/>
            <person name="Kudryakova I.V."/>
            <person name="Afoshin A.S."/>
            <person name="Leontyevskaya E.A."/>
            <person name="Leontyevskaya N.V."/>
        </authorList>
    </citation>
    <scope>NUCLEOTIDE SEQUENCE [LARGE SCALE GENOMIC DNA]</scope>
    <source>
        <strain evidence="1 2">10.1.1</strain>
    </source>
</reference>
<dbReference type="EMBL" id="CP093547">
    <property type="protein sequence ID" value="UNP31898.1"/>
    <property type="molecule type" value="Genomic_DNA"/>
</dbReference>
<dbReference type="RefSeq" id="WP_187313174.1">
    <property type="nucleotide sequence ID" value="NZ_CP011131.1"/>
</dbReference>
<organism evidence="1 2">
    <name type="scientific">Lysobacter gummosus</name>
    <dbReference type="NCBI Taxonomy" id="262324"/>
    <lineage>
        <taxon>Bacteria</taxon>
        <taxon>Pseudomonadati</taxon>
        <taxon>Pseudomonadota</taxon>
        <taxon>Gammaproteobacteria</taxon>
        <taxon>Lysobacterales</taxon>
        <taxon>Lysobacteraceae</taxon>
        <taxon>Lysobacter</taxon>
    </lineage>
</organism>
<protein>
    <submittedName>
        <fullName evidence="1">Uncharacterized protein</fullName>
    </submittedName>
</protein>
<keyword evidence="2" id="KW-1185">Reference proteome</keyword>
<sequence length="52" mass="5991">MAYVHYRNKRVSNRAGRGSARRSLNERRYEFRGSADYLGHDAIAFIAMSAIK</sequence>
<proteinExistence type="predicted"/>